<protein>
    <submittedName>
        <fullName evidence="1">Uncharacterized protein</fullName>
    </submittedName>
</protein>
<dbReference type="Proteomes" id="UP001066276">
    <property type="component" value="Chromosome 6"/>
</dbReference>
<dbReference type="EMBL" id="JANPWB010000010">
    <property type="protein sequence ID" value="KAJ1141165.1"/>
    <property type="molecule type" value="Genomic_DNA"/>
</dbReference>
<keyword evidence="2" id="KW-1185">Reference proteome</keyword>
<feature type="non-terminal residue" evidence="1">
    <location>
        <position position="1"/>
    </location>
</feature>
<reference evidence="1" key="1">
    <citation type="journal article" date="2022" name="bioRxiv">
        <title>Sequencing and chromosome-scale assembly of the giantPleurodeles waltlgenome.</title>
        <authorList>
            <person name="Brown T."/>
            <person name="Elewa A."/>
            <person name="Iarovenko S."/>
            <person name="Subramanian E."/>
            <person name="Araus A.J."/>
            <person name="Petzold A."/>
            <person name="Susuki M."/>
            <person name="Suzuki K.-i.T."/>
            <person name="Hayashi T."/>
            <person name="Toyoda A."/>
            <person name="Oliveira C."/>
            <person name="Osipova E."/>
            <person name="Leigh N.D."/>
            <person name="Simon A."/>
            <person name="Yun M.H."/>
        </authorList>
    </citation>
    <scope>NUCLEOTIDE SEQUENCE</scope>
    <source>
        <strain evidence="1">20211129_DDA</strain>
        <tissue evidence="1">Liver</tissue>
    </source>
</reference>
<gene>
    <name evidence="1" type="ORF">NDU88_007500</name>
</gene>
<sequence>QAQKCEEFPTLSGKPLAGRVAEHQHGEGLDPGALSRAWQRAGWGGMRSPWRGRSASDPPETVWNLKSLETTFAAIGPQGGT</sequence>
<evidence type="ECO:0000313" key="2">
    <source>
        <dbReference type="Proteomes" id="UP001066276"/>
    </source>
</evidence>
<comment type="caution">
    <text evidence="1">The sequence shown here is derived from an EMBL/GenBank/DDBJ whole genome shotgun (WGS) entry which is preliminary data.</text>
</comment>
<proteinExistence type="predicted"/>
<accession>A0AAV7QMA2</accession>
<organism evidence="1 2">
    <name type="scientific">Pleurodeles waltl</name>
    <name type="common">Iberian ribbed newt</name>
    <dbReference type="NCBI Taxonomy" id="8319"/>
    <lineage>
        <taxon>Eukaryota</taxon>
        <taxon>Metazoa</taxon>
        <taxon>Chordata</taxon>
        <taxon>Craniata</taxon>
        <taxon>Vertebrata</taxon>
        <taxon>Euteleostomi</taxon>
        <taxon>Amphibia</taxon>
        <taxon>Batrachia</taxon>
        <taxon>Caudata</taxon>
        <taxon>Salamandroidea</taxon>
        <taxon>Salamandridae</taxon>
        <taxon>Pleurodelinae</taxon>
        <taxon>Pleurodeles</taxon>
    </lineage>
</organism>
<name>A0AAV7QMA2_PLEWA</name>
<dbReference type="AlphaFoldDB" id="A0AAV7QMA2"/>
<feature type="non-terminal residue" evidence="1">
    <location>
        <position position="81"/>
    </location>
</feature>
<evidence type="ECO:0000313" key="1">
    <source>
        <dbReference type="EMBL" id="KAJ1141165.1"/>
    </source>
</evidence>